<evidence type="ECO:0008006" key="3">
    <source>
        <dbReference type="Google" id="ProtNLM"/>
    </source>
</evidence>
<proteinExistence type="predicted"/>
<sequence>MKLVCGIDVSKDTLDIYYNDEKRKNHYAKLPNNASGHRDLLRKCGVRQYVLETSGPYYLALPLPLKKGVATSG</sequence>
<protein>
    <recommendedName>
        <fullName evidence="3">IS110 family transposase</fullName>
    </recommendedName>
</protein>
<comment type="caution">
    <text evidence="1">The sequence shown here is derived from an EMBL/GenBank/DDBJ whole genome shotgun (WGS) entry which is preliminary data.</text>
</comment>
<reference evidence="2" key="1">
    <citation type="journal article" date="2019" name="Int. J. Syst. Evol. Microbiol.">
        <title>The Global Catalogue of Microorganisms (GCM) 10K type strain sequencing project: providing services to taxonomists for standard genome sequencing and annotation.</title>
        <authorList>
            <consortium name="The Broad Institute Genomics Platform"/>
            <consortium name="The Broad Institute Genome Sequencing Center for Infectious Disease"/>
            <person name="Wu L."/>
            <person name="Ma J."/>
        </authorList>
    </citation>
    <scope>NUCLEOTIDE SEQUENCE [LARGE SCALE GENOMIC DNA]</scope>
    <source>
        <strain evidence="2">JCM 17919</strain>
    </source>
</reference>
<evidence type="ECO:0000313" key="2">
    <source>
        <dbReference type="Proteomes" id="UP001501725"/>
    </source>
</evidence>
<dbReference type="RefSeq" id="WP_345252539.1">
    <property type="nucleotide sequence ID" value="NZ_BAABGY010000001.1"/>
</dbReference>
<dbReference type="Proteomes" id="UP001501725">
    <property type="component" value="Unassembled WGS sequence"/>
</dbReference>
<name>A0ABP8G3P7_9BACT</name>
<accession>A0ABP8G3P7</accession>
<gene>
    <name evidence="1" type="ORF">GCM10023184_00220</name>
</gene>
<organism evidence="1 2">
    <name type="scientific">Flaviaesturariibacter amylovorans</name>
    <dbReference type="NCBI Taxonomy" id="1084520"/>
    <lineage>
        <taxon>Bacteria</taxon>
        <taxon>Pseudomonadati</taxon>
        <taxon>Bacteroidota</taxon>
        <taxon>Chitinophagia</taxon>
        <taxon>Chitinophagales</taxon>
        <taxon>Chitinophagaceae</taxon>
        <taxon>Flaviaestuariibacter</taxon>
    </lineage>
</organism>
<keyword evidence="2" id="KW-1185">Reference proteome</keyword>
<evidence type="ECO:0000313" key="1">
    <source>
        <dbReference type="EMBL" id="GAA4316836.1"/>
    </source>
</evidence>
<dbReference type="EMBL" id="BAABGY010000001">
    <property type="protein sequence ID" value="GAA4316836.1"/>
    <property type="molecule type" value="Genomic_DNA"/>
</dbReference>